<gene>
    <name evidence="2" type="ORF">HRQ91_06785</name>
</gene>
<dbReference type="AlphaFoldDB" id="A0A975F4C6"/>
<keyword evidence="3" id="KW-1185">Reference proteome</keyword>
<dbReference type="KEGG" id="tpav:HRQ91_06785"/>
<evidence type="ECO:0000256" key="1">
    <source>
        <dbReference type="SAM" id="Phobius"/>
    </source>
</evidence>
<reference evidence="2 3" key="1">
    <citation type="journal article" date="2021" name="Microbiol. Resour. Announc.">
        <title>Complete Genome Sequences of Three Human Oral Treponema parvum Isolates.</title>
        <authorList>
            <person name="Zeng H."/>
            <person name="Watt R.M."/>
        </authorList>
    </citation>
    <scope>NUCLEOTIDE SEQUENCE [LARGE SCALE GENOMIC DNA]</scope>
    <source>
        <strain evidence="2 3">ATCC 700770</strain>
    </source>
</reference>
<feature type="transmembrane region" description="Helical" evidence="1">
    <location>
        <begin position="112"/>
        <end position="132"/>
    </location>
</feature>
<evidence type="ECO:0000313" key="2">
    <source>
        <dbReference type="EMBL" id="QTQ14181.1"/>
    </source>
</evidence>
<dbReference type="RefSeq" id="WP_210118861.1">
    <property type="nucleotide sequence ID" value="NZ_CP054142.1"/>
</dbReference>
<keyword evidence="1" id="KW-0472">Membrane</keyword>
<accession>A0A975F4C6</accession>
<organism evidence="2 3">
    <name type="scientific">Treponema parvum</name>
    <dbReference type="NCBI Taxonomy" id="138851"/>
    <lineage>
        <taxon>Bacteria</taxon>
        <taxon>Pseudomonadati</taxon>
        <taxon>Spirochaetota</taxon>
        <taxon>Spirochaetia</taxon>
        <taxon>Spirochaetales</taxon>
        <taxon>Treponemataceae</taxon>
        <taxon>Treponema</taxon>
    </lineage>
</organism>
<evidence type="ECO:0000313" key="3">
    <source>
        <dbReference type="Proteomes" id="UP000671908"/>
    </source>
</evidence>
<keyword evidence="1" id="KW-0812">Transmembrane</keyword>
<protein>
    <submittedName>
        <fullName evidence="2">Uncharacterized protein</fullName>
    </submittedName>
</protein>
<proteinExistence type="predicted"/>
<keyword evidence="1" id="KW-1133">Transmembrane helix</keyword>
<dbReference type="EMBL" id="CP054142">
    <property type="protein sequence ID" value="QTQ14181.1"/>
    <property type="molecule type" value="Genomic_DNA"/>
</dbReference>
<dbReference type="Proteomes" id="UP000671908">
    <property type="component" value="Chromosome"/>
</dbReference>
<name>A0A975F4C6_9SPIR</name>
<feature type="transmembrane region" description="Helical" evidence="1">
    <location>
        <begin position="86"/>
        <end position="106"/>
    </location>
</feature>
<sequence>MENRKREIEDGRGMQHKAACKQIISHSCILQECEVFRRDFQAEFRGILWRHRTARVNAQNIKLRDAEPLGTNSCDNNAVPLRDAKLCDGVAAILCCGGIEILFYALGIKIEFFTYFLNFISLPFCFFCSNSLQSNKLK</sequence>